<dbReference type="OrthoDB" id="5619888at2"/>
<reference evidence="2 3" key="1">
    <citation type="submission" date="2017-05" db="EMBL/GenBank/DDBJ databases">
        <authorList>
            <person name="Song R."/>
            <person name="Chenine A.L."/>
            <person name="Ruprecht R.M."/>
        </authorList>
    </citation>
    <scope>NUCLEOTIDE SEQUENCE [LARGE SCALE GENOMIC DNA]</scope>
    <source>
        <strain evidence="2 3">DSM 26136</strain>
    </source>
</reference>
<name>A0A1Y0EK76_9BURK</name>
<dbReference type="InterPro" id="IPR043504">
    <property type="entry name" value="Peptidase_S1_PA_chymotrypsin"/>
</dbReference>
<proteinExistence type="predicted"/>
<dbReference type="KEGG" id="cser:CCO03_03295"/>
<keyword evidence="3" id="KW-1185">Reference proteome</keyword>
<feature type="compositionally biased region" description="Pro residues" evidence="1">
    <location>
        <begin position="30"/>
        <end position="42"/>
    </location>
</feature>
<evidence type="ECO:0000256" key="1">
    <source>
        <dbReference type="SAM" id="MobiDB-lite"/>
    </source>
</evidence>
<dbReference type="AlphaFoldDB" id="A0A1Y0EK76"/>
<dbReference type="EMBL" id="CP021455">
    <property type="protein sequence ID" value="ARU03838.1"/>
    <property type="molecule type" value="Genomic_DNA"/>
</dbReference>
<dbReference type="Gene3D" id="2.40.10.10">
    <property type="entry name" value="Trypsin-like serine proteases"/>
    <property type="match status" value="2"/>
</dbReference>
<evidence type="ECO:0000313" key="2">
    <source>
        <dbReference type="EMBL" id="ARU03838.1"/>
    </source>
</evidence>
<dbReference type="InterPro" id="IPR009003">
    <property type="entry name" value="Peptidase_S1_PA"/>
</dbReference>
<dbReference type="PANTHER" id="PTHR36234:SF5">
    <property type="entry name" value="LYSYL ENDOPEPTIDASE"/>
    <property type="match status" value="1"/>
</dbReference>
<sequence>MEKWKYSLMAFAVVALTACGGGGDDDDSPAPAPSPTPTPSPAPGSNILDVTQVDGRRFTKSSAATGIKTVVAQQAVSAPTIELGALPEADTYVDYGPGKAVRVAAAREVTQTQTAAATRSALAWSRNATGQYVGSIGFQADGAYGLRVGLRVASLPDGAVVQVATATSDTVVFETSGADINAALARNVAAGETGAAAQTWWTPKLSGDRVVVSIALPLGADPAALDVSIPQVSHVFADVDALAMQEASSAKDVGDSEACELDVTCYTNGQNERDAVARMLYQKGGDGYYCTGTLLNDAVKSSKPYFITANHCISTQASASSLQTDWFFRTSSCNNGRLSASSASRYKGATLLWSQTINDMTLLRLNEDPPSGVWLAGWDASTQSLQAVYDIHQPMGDLAKISGGSMASYAVCDLNAQCSNTNTSSAPFYQVKWSDGTTEGGSSGSGLLKLSSGQLIGTLYAGSASCSNQGGSDYFGRLDWGFNNGINRWLAAADPSKL</sequence>
<dbReference type="PANTHER" id="PTHR36234">
    <property type="entry name" value="LYSYL ENDOPEPTIDASE"/>
    <property type="match status" value="1"/>
</dbReference>
<gene>
    <name evidence="2" type="ORF">CCO03_03295</name>
</gene>
<accession>A0A1Y0EK76</accession>
<feature type="region of interest" description="Disordered" evidence="1">
    <location>
        <begin position="22"/>
        <end position="46"/>
    </location>
</feature>
<protein>
    <recommendedName>
        <fullName evidence="4">Peptidase S1 domain-containing protein</fullName>
    </recommendedName>
</protein>
<dbReference type="SUPFAM" id="SSF50494">
    <property type="entry name" value="Trypsin-like serine proteases"/>
    <property type="match status" value="1"/>
</dbReference>
<evidence type="ECO:0000313" key="3">
    <source>
        <dbReference type="Proteomes" id="UP000196138"/>
    </source>
</evidence>
<organism evidence="2 3">
    <name type="scientific">Comamonas serinivorans</name>
    <dbReference type="NCBI Taxonomy" id="1082851"/>
    <lineage>
        <taxon>Bacteria</taxon>
        <taxon>Pseudomonadati</taxon>
        <taxon>Pseudomonadota</taxon>
        <taxon>Betaproteobacteria</taxon>
        <taxon>Burkholderiales</taxon>
        <taxon>Comamonadaceae</taxon>
        <taxon>Comamonas</taxon>
    </lineage>
</organism>
<evidence type="ECO:0008006" key="4">
    <source>
        <dbReference type="Google" id="ProtNLM"/>
    </source>
</evidence>
<dbReference type="Proteomes" id="UP000196138">
    <property type="component" value="Chromosome"/>
</dbReference>
<dbReference type="Pfam" id="PF13365">
    <property type="entry name" value="Trypsin_2"/>
    <property type="match status" value="1"/>
</dbReference>
<dbReference type="PROSITE" id="PS51257">
    <property type="entry name" value="PROKAR_LIPOPROTEIN"/>
    <property type="match status" value="1"/>
</dbReference>
<dbReference type="RefSeq" id="WP_087277227.1">
    <property type="nucleotide sequence ID" value="NZ_CP021455.1"/>
</dbReference>